<dbReference type="EMBL" id="CP014672">
    <property type="protein sequence ID" value="ANW99885.1"/>
    <property type="molecule type" value="Genomic_DNA"/>
</dbReference>
<protein>
    <submittedName>
        <fullName evidence="1">CopG family transcriptional regulator</fullName>
    </submittedName>
</protein>
<name>A0A1B1YGK8_THEST</name>
<dbReference type="Pfam" id="PF21699">
    <property type="entry name" value="TM1266-like"/>
    <property type="match status" value="1"/>
</dbReference>
<reference evidence="1 2" key="1">
    <citation type="submission" date="2016-02" db="EMBL/GenBank/DDBJ databases">
        <title>Comparison of Clostridium stercorarium subspecies using comparative genomics and transcriptomics.</title>
        <authorList>
            <person name="Schellenberg J."/>
            <person name="Thallinger G."/>
            <person name="Levin D.B."/>
            <person name="Zhang X."/>
            <person name="Alvare G."/>
            <person name="Fristensky B."/>
            <person name="Sparling R."/>
        </authorList>
    </citation>
    <scope>NUCLEOTIDE SEQUENCE [LARGE SCALE GENOMIC DNA]</scope>
    <source>
        <strain evidence="1 2">DSM 2910</strain>
    </source>
</reference>
<dbReference type="InterPro" id="IPR045865">
    <property type="entry name" value="ACT-like_dom_sf"/>
</dbReference>
<proteinExistence type="predicted"/>
<dbReference type="AlphaFoldDB" id="A0A1B1YGK8"/>
<gene>
    <name evidence="1" type="ORF">CSTERTH_13035</name>
</gene>
<dbReference type="Gene3D" id="3.30.70.1150">
    <property type="entry name" value="ACT-like. Chain A, domain 2"/>
    <property type="match status" value="1"/>
</dbReference>
<dbReference type="InterPro" id="IPR027271">
    <property type="entry name" value="Acetolactate_synth/TF_NikR_C"/>
</dbReference>
<accession>A0A1B1YGK8</accession>
<dbReference type="NCBIfam" id="TIGR03959">
    <property type="entry name" value="hyd_TM1266"/>
    <property type="match status" value="1"/>
</dbReference>
<organism evidence="1 2">
    <name type="scientific">Thermoclostridium stercorarium subsp. thermolacticum DSM 2910</name>
    <dbReference type="NCBI Taxonomy" id="1121336"/>
    <lineage>
        <taxon>Bacteria</taxon>
        <taxon>Bacillati</taxon>
        <taxon>Bacillota</taxon>
        <taxon>Clostridia</taxon>
        <taxon>Eubacteriales</taxon>
        <taxon>Oscillospiraceae</taxon>
        <taxon>Thermoclostridium</taxon>
    </lineage>
</organism>
<dbReference type="OrthoDB" id="9796135at2"/>
<evidence type="ECO:0000313" key="2">
    <source>
        <dbReference type="Proteomes" id="UP000092971"/>
    </source>
</evidence>
<dbReference type="InterPro" id="IPR023860">
    <property type="entry name" value="FeFe-hyd_TM1266"/>
</dbReference>
<dbReference type="RefSeq" id="WP_034842514.1">
    <property type="nucleotide sequence ID" value="NZ_CP014672.1"/>
</dbReference>
<dbReference type="SUPFAM" id="SSF55021">
    <property type="entry name" value="ACT-like"/>
    <property type="match status" value="1"/>
</dbReference>
<sequence length="83" mass="8897">MKKRIGVVGIVVENMNSTLKLNAILHDHADLILGRLGVPYKEKNVRVIALIVEGTTDQIGALTGKLGNLSGVNVKTALSKEYS</sequence>
<evidence type="ECO:0000313" key="1">
    <source>
        <dbReference type="EMBL" id="ANW99885.1"/>
    </source>
</evidence>
<dbReference type="Proteomes" id="UP000092971">
    <property type="component" value="Chromosome"/>
</dbReference>